<evidence type="ECO:0000313" key="4">
    <source>
        <dbReference type="Proteomes" id="UP000256877"/>
    </source>
</evidence>
<dbReference type="Gene3D" id="1.10.10.10">
    <property type="entry name" value="Winged helix-like DNA-binding domain superfamily/Winged helix DNA-binding domain"/>
    <property type="match status" value="1"/>
</dbReference>
<keyword evidence="1" id="KW-0472">Membrane</keyword>
<proteinExistence type="predicted"/>
<organism evidence="3 4">
    <name type="scientific">Pyrobaculum aerophilum</name>
    <dbReference type="NCBI Taxonomy" id="13773"/>
    <lineage>
        <taxon>Archaea</taxon>
        <taxon>Thermoproteota</taxon>
        <taxon>Thermoprotei</taxon>
        <taxon>Thermoproteales</taxon>
        <taxon>Thermoproteaceae</taxon>
        <taxon>Pyrobaculum</taxon>
    </lineage>
</organism>
<dbReference type="EMBL" id="NMUE01000040">
    <property type="protein sequence ID" value="RFA94270.1"/>
    <property type="molecule type" value="Genomic_DNA"/>
</dbReference>
<keyword evidence="1" id="KW-0812">Transmembrane</keyword>
<dbReference type="InterPro" id="IPR011991">
    <property type="entry name" value="ArsR-like_HTH"/>
</dbReference>
<dbReference type="EMBL" id="NMUF01000015">
    <property type="protein sequence ID" value="RFA98605.1"/>
    <property type="molecule type" value="Genomic_DNA"/>
</dbReference>
<gene>
    <name evidence="2" type="ORF">CGL51_10640</name>
    <name evidence="3" type="ORF">CGL52_06740</name>
</gene>
<evidence type="ECO:0000313" key="5">
    <source>
        <dbReference type="Proteomes" id="UP000257123"/>
    </source>
</evidence>
<evidence type="ECO:0008006" key="6">
    <source>
        <dbReference type="Google" id="ProtNLM"/>
    </source>
</evidence>
<keyword evidence="1" id="KW-1133">Transmembrane helix</keyword>
<dbReference type="SUPFAM" id="SSF46785">
    <property type="entry name" value="Winged helix' DNA-binding domain"/>
    <property type="match status" value="1"/>
</dbReference>
<dbReference type="OrthoDB" id="28610at2157"/>
<reference evidence="4 5" key="1">
    <citation type="submission" date="2017-07" db="EMBL/GenBank/DDBJ databases">
        <title>Draft genome sequence of aerobic hyperthermophilic archaea, Pyrobaculum aerophilum YKB31 and YKB32.</title>
        <authorList>
            <person name="Mochizuki T."/>
            <person name="Berliner A.J."/>
            <person name="Yoshida-Takashima Y."/>
            <person name="Takaki Y."/>
            <person name="Nunoura T."/>
            <person name="Takai K."/>
        </authorList>
    </citation>
    <scope>NUCLEOTIDE SEQUENCE [LARGE SCALE GENOMIC DNA]</scope>
    <source>
        <strain evidence="2 5">YKB31</strain>
        <strain evidence="3 4">YKB32</strain>
    </source>
</reference>
<comment type="caution">
    <text evidence="3">The sequence shown here is derived from an EMBL/GenBank/DDBJ whole genome shotgun (WGS) entry which is preliminary data.</text>
</comment>
<protein>
    <recommendedName>
        <fullName evidence="6">ArsR family transcriptional regulator</fullName>
    </recommendedName>
</protein>
<evidence type="ECO:0000256" key="1">
    <source>
        <dbReference type="SAM" id="Phobius"/>
    </source>
</evidence>
<evidence type="ECO:0000313" key="2">
    <source>
        <dbReference type="EMBL" id="RFA94270.1"/>
    </source>
</evidence>
<dbReference type="RefSeq" id="WP_116421715.1">
    <property type="nucleotide sequence ID" value="NZ_NMUE01000040.1"/>
</dbReference>
<accession>A0A371R4C2</accession>
<dbReference type="Proteomes" id="UP000256877">
    <property type="component" value="Unassembled WGS sequence"/>
</dbReference>
<dbReference type="PANTHER" id="PTHR36216:SF1">
    <property type="entry name" value="HTH ARSR-TYPE DOMAIN-CONTAINING PROTEIN"/>
    <property type="match status" value="1"/>
</dbReference>
<sequence>MYIPEGYHEIFLGYFIPGFIHKVVVTVDGVAKVEVFSRGFSLYAGVEAPAPVSVVFTIMYYPLIPLAVAIYILLTREEIVKKLFAVIAPLYTRFVKPLEALSNARRRAIYDYIRERGYSWPRELERVFNMAYGEVCWHLTVLERVGLIYNFYALKRRFYVNKGLPLDEAIIKIFREQAGREPSEEEVFKARRSCSQLL</sequence>
<dbReference type="InterPro" id="IPR036388">
    <property type="entry name" value="WH-like_DNA-bd_sf"/>
</dbReference>
<dbReference type="CDD" id="cd00090">
    <property type="entry name" value="HTH_ARSR"/>
    <property type="match status" value="1"/>
</dbReference>
<dbReference type="PANTHER" id="PTHR36216">
    <property type="entry name" value="TRANSCRIPTIONAL REGULATOR, TRMB"/>
    <property type="match status" value="1"/>
</dbReference>
<dbReference type="InterPro" id="IPR036390">
    <property type="entry name" value="WH_DNA-bd_sf"/>
</dbReference>
<feature type="transmembrane region" description="Helical" evidence="1">
    <location>
        <begin position="50"/>
        <end position="74"/>
    </location>
</feature>
<dbReference type="AlphaFoldDB" id="A0A371R4C2"/>
<dbReference type="Proteomes" id="UP000257123">
    <property type="component" value="Unassembled WGS sequence"/>
</dbReference>
<name>A0A371R4C2_9CREN</name>
<evidence type="ECO:0000313" key="3">
    <source>
        <dbReference type="EMBL" id="RFA98605.1"/>
    </source>
</evidence>